<feature type="signal peptide" evidence="1">
    <location>
        <begin position="1"/>
        <end position="28"/>
    </location>
</feature>
<proteinExistence type="predicted"/>
<feature type="chain" id="PRO_5038788775" evidence="1">
    <location>
        <begin position="29"/>
        <end position="398"/>
    </location>
</feature>
<accession>A0A846WZS0</accession>
<dbReference type="InterPro" id="IPR055797">
    <property type="entry name" value="DUF7373"/>
</dbReference>
<comment type="caution">
    <text evidence="4">The sequence shown here is derived from an EMBL/GenBank/DDBJ whole genome shotgun (WGS) entry which is preliminary data.</text>
</comment>
<dbReference type="AlphaFoldDB" id="A0A846WZS0"/>
<feature type="domain" description="DUF7373" evidence="3">
    <location>
        <begin position="276"/>
        <end position="396"/>
    </location>
</feature>
<dbReference type="EMBL" id="JAAXOQ010000009">
    <property type="protein sequence ID" value="NKY18474.1"/>
    <property type="molecule type" value="Genomic_DNA"/>
</dbReference>
<evidence type="ECO:0000259" key="2">
    <source>
        <dbReference type="Pfam" id="PF24088"/>
    </source>
</evidence>
<sequence length="398" mass="41154">MRNTVRKSVTAAVLAACAVVAGCSTTVAGTPVADPSAVPKPETGSYATTARTIGAPSQADGVSLEGYRMVAAMPYLYDIDPALHFQGDVSVGSGKTGAASVKNIFGEAADKAIGGVVEVAAVVGAGSQQQGAKYDPKVEKREVTIAVLRTASDGVAASAVGSSLMAAQKDIFGKDEPAKVALSIPGYDKAIAYTQAYEGAGRSTVAFLTYKQYVIGVYGDFSADQIRTYFDKQTKELDGFTPTPLDKVTSLKLDESGVATLTLAPSKGSGGYSLPTRQAVPRQTDVSRSVKTFADAGVDVIGSGGSTVYRARDAEGAKHVADEFIAETKGAYAGAESERVTGVPGSTCLTYATYEGSKDKRTYCVVPVGRYLAEVTTTQHDQATQAIGAAYLILAAQK</sequence>
<dbReference type="Pfam" id="PF24092">
    <property type="entry name" value="DUF7373_C"/>
    <property type="match status" value="1"/>
</dbReference>
<evidence type="ECO:0000313" key="5">
    <source>
        <dbReference type="Proteomes" id="UP000582646"/>
    </source>
</evidence>
<dbReference type="PROSITE" id="PS51257">
    <property type="entry name" value="PROKAR_LIPOPROTEIN"/>
    <property type="match status" value="1"/>
</dbReference>
<feature type="domain" description="DUF7373" evidence="2">
    <location>
        <begin position="55"/>
        <end position="252"/>
    </location>
</feature>
<protein>
    <submittedName>
        <fullName evidence="4">Uncharacterized protein</fullName>
    </submittedName>
</protein>
<keyword evidence="5" id="KW-1185">Reference proteome</keyword>
<keyword evidence="1" id="KW-0732">Signal</keyword>
<name>A0A846WZS0_9ACTN</name>
<dbReference type="RefSeq" id="WP_168545525.1">
    <property type="nucleotide sequence ID" value="NZ_JAAXOQ010000009.1"/>
</dbReference>
<gene>
    <name evidence="4" type="ORF">HF999_08835</name>
</gene>
<dbReference type="Pfam" id="PF24088">
    <property type="entry name" value="DUF7373"/>
    <property type="match status" value="1"/>
</dbReference>
<reference evidence="4 5" key="1">
    <citation type="submission" date="2020-04" db="EMBL/GenBank/DDBJ databases">
        <title>MicrobeNet Type strains.</title>
        <authorList>
            <person name="Nicholson A.C."/>
        </authorList>
    </citation>
    <scope>NUCLEOTIDE SEQUENCE [LARGE SCALE GENOMIC DNA]</scope>
    <source>
        <strain evidence="4 5">DSM 44113</strain>
    </source>
</reference>
<organism evidence="4 5">
    <name type="scientific">Tsukamurella spumae</name>
    <dbReference type="NCBI Taxonomy" id="44753"/>
    <lineage>
        <taxon>Bacteria</taxon>
        <taxon>Bacillati</taxon>
        <taxon>Actinomycetota</taxon>
        <taxon>Actinomycetes</taxon>
        <taxon>Mycobacteriales</taxon>
        <taxon>Tsukamurellaceae</taxon>
        <taxon>Tsukamurella</taxon>
    </lineage>
</organism>
<dbReference type="InterPro" id="IPR056463">
    <property type="entry name" value="DUF7373_C"/>
</dbReference>
<evidence type="ECO:0000256" key="1">
    <source>
        <dbReference type="SAM" id="SignalP"/>
    </source>
</evidence>
<dbReference type="Proteomes" id="UP000582646">
    <property type="component" value="Unassembled WGS sequence"/>
</dbReference>
<evidence type="ECO:0000313" key="4">
    <source>
        <dbReference type="EMBL" id="NKY18474.1"/>
    </source>
</evidence>
<evidence type="ECO:0000259" key="3">
    <source>
        <dbReference type="Pfam" id="PF24092"/>
    </source>
</evidence>